<accession>A0A2T0WPE3</accession>
<evidence type="ECO:0000313" key="3">
    <source>
        <dbReference type="Proteomes" id="UP000238157"/>
    </source>
</evidence>
<dbReference type="OrthoDB" id="6309046at2"/>
<dbReference type="InterPro" id="IPR038732">
    <property type="entry name" value="HpyO/CreE_NAD-binding"/>
</dbReference>
<sequence length="631" mass="71819">MKVWSSSSLTDIISQNQRLLASYISESYLPESNFRVAIIGGGPKGSYAIERLASVWNTHCPGKFLDIVCFNLSADFGSGPNYQTRQPDFLLMNYNLGKVDFWTDEPEQLVFDRPDLREFLERFKNESEMEVDAEDYCSRAITGVYLQYCLCKVIDALPPNIRLHLVVDEVKSISEISDSLMLDTGSGMHFGFSEVMCCTGHSYRFGKEYDTRNSVKKISDVSPLNQTVYPAENLQKKDLKGKVVAIKGMGLTFVDAVLALTEGKGGVFKRENGSLRYMASGKEPSEILPFCRTGLPMIARKEDFNSADFSLRFFTEETVQYLLSKHDKLDFKLHLLPFIQREFRFQYVVHLLRFRCSKNIQPEKTLPELELYASGIYPDFEPFDLEEFLSPELPALDFHNAVVNYLRQTVFPENCNEMHQSKIAMSALWRKINPILNTVYSFGKLTGESQRYFDQHFYGRFQRVSFGPPKENMEKILALAEVGLLQFDLANKPKVSIKNQSTDVILSHKQASISKSAVTLIDARIPKSGGLATQPEYIKKLVLQMKASFFVNEKYKTGCLEIDQSGRLKKQKQICFYGTPTEGWTLDNESLSRANNNFLSPWANQISKNYVNIKDSKVNTNYPLLDQGANS</sequence>
<organism evidence="2 3">
    <name type="scientific">Mongoliibacter ruber</name>
    <dbReference type="NCBI Taxonomy" id="1750599"/>
    <lineage>
        <taxon>Bacteria</taxon>
        <taxon>Pseudomonadati</taxon>
        <taxon>Bacteroidota</taxon>
        <taxon>Cytophagia</taxon>
        <taxon>Cytophagales</taxon>
        <taxon>Cyclobacteriaceae</taxon>
        <taxon>Mongoliibacter</taxon>
    </lineage>
</organism>
<evidence type="ECO:0000259" key="1">
    <source>
        <dbReference type="Pfam" id="PF13454"/>
    </source>
</evidence>
<dbReference type="RefSeq" id="WP_106133277.1">
    <property type="nucleotide sequence ID" value="NZ_PVTR01000004.1"/>
</dbReference>
<feature type="domain" description="FAD-dependent urate hydroxylase HpyO/Asp monooxygenase CreE-like FAD/NAD(P)-binding" evidence="1">
    <location>
        <begin position="37"/>
        <end position="201"/>
    </location>
</feature>
<dbReference type="SUPFAM" id="SSF51905">
    <property type="entry name" value="FAD/NAD(P)-binding domain"/>
    <property type="match status" value="1"/>
</dbReference>
<dbReference type="EMBL" id="PVTR01000004">
    <property type="protein sequence ID" value="PRY88555.1"/>
    <property type="molecule type" value="Genomic_DNA"/>
</dbReference>
<dbReference type="InterPro" id="IPR052189">
    <property type="entry name" value="L-asp_N-monooxygenase_NS-form"/>
</dbReference>
<dbReference type="AlphaFoldDB" id="A0A2T0WPE3"/>
<dbReference type="Proteomes" id="UP000238157">
    <property type="component" value="Unassembled WGS sequence"/>
</dbReference>
<protein>
    <submittedName>
        <fullName evidence="2">FAD-NAD(P)-binding protein</fullName>
    </submittedName>
</protein>
<dbReference type="Pfam" id="PF13454">
    <property type="entry name" value="NAD_binding_9"/>
    <property type="match status" value="1"/>
</dbReference>
<gene>
    <name evidence="2" type="ORF">CLW00_104206</name>
</gene>
<dbReference type="InterPro" id="IPR036188">
    <property type="entry name" value="FAD/NAD-bd_sf"/>
</dbReference>
<name>A0A2T0WPE3_9BACT</name>
<dbReference type="PANTHER" id="PTHR40254:SF1">
    <property type="entry name" value="BLR0577 PROTEIN"/>
    <property type="match status" value="1"/>
</dbReference>
<comment type="caution">
    <text evidence="2">The sequence shown here is derived from an EMBL/GenBank/DDBJ whole genome shotgun (WGS) entry which is preliminary data.</text>
</comment>
<keyword evidence="3" id="KW-1185">Reference proteome</keyword>
<evidence type="ECO:0000313" key="2">
    <source>
        <dbReference type="EMBL" id="PRY88555.1"/>
    </source>
</evidence>
<reference evidence="2 3" key="1">
    <citation type="submission" date="2018-03" db="EMBL/GenBank/DDBJ databases">
        <title>Genomic Encyclopedia of Archaeal and Bacterial Type Strains, Phase II (KMG-II): from individual species to whole genera.</title>
        <authorList>
            <person name="Goeker M."/>
        </authorList>
    </citation>
    <scope>NUCLEOTIDE SEQUENCE [LARGE SCALE GENOMIC DNA]</scope>
    <source>
        <strain evidence="2 3">DSM 27929</strain>
    </source>
</reference>
<proteinExistence type="predicted"/>
<dbReference type="PANTHER" id="PTHR40254">
    <property type="entry name" value="BLR0577 PROTEIN"/>
    <property type="match status" value="1"/>
</dbReference>